<dbReference type="PANTHER" id="PTHR46586">
    <property type="entry name" value="ANKYRIN REPEAT-CONTAINING PROTEIN"/>
    <property type="match status" value="1"/>
</dbReference>
<evidence type="ECO:0000256" key="1">
    <source>
        <dbReference type="SAM" id="MobiDB-lite"/>
    </source>
</evidence>
<gene>
    <name evidence="2" type="ORF">WJX74_004258</name>
</gene>
<proteinExistence type="predicted"/>
<dbReference type="AlphaFoldDB" id="A0AAW1RRZ2"/>
<organism evidence="2 3">
    <name type="scientific">Apatococcus lobatus</name>
    <dbReference type="NCBI Taxonomy" id="904363"/>
    <lineage>
        <taxon>Eukaryota</taxon>
        <taxon>Viridiplantae</taxon>
        <taxon>Chlorophyta</taxon>
        <taxon>core chlorophytes</taxon>
        <taxon>Trebouxiophyceae</taxon>
        <taxon>Chlorellales</taxon>
        <taxon>Chlorellaceae</taxon>
        <taxon>Apatococcus</taxon>
    </lineage>
</organism>
<dbReference type="Pfam" id="PF02466">
    <property type="entry name" value="Tim17"/>
    <property type="match status" value="1"/>
</dbReference>
<dbReference type="PANTHER" id="PTHR46586:SF3">
    <property type="entry name" value="ANKYRIN REPEAT-CONTAINING PROTEIN"/>
    <property type="match status" value="1"/>
</dbReference>
<accession>A0AAW1RRZ2</accession>
<feature type="region of interest" description="Disordered" evidence="1">
    <location>
        <begin position="242"/>
        <end position="286"/>
    </location>
</feature>
<feature type="compositionally biased region" description="Low complexity" evidence="1">
    <location>
        <begin position="256"/>
        <end position="273"/>
    </location>
</feature>
<name>A0AAW1RRZ2_9CHLO</name>
<protein>
    <submittedName>
        <fullName evidence="2">Uncharacterized protein</fullName>
    </submittedName>
</protein>
<keyword evidence="3" id="KW-1185">Reference proteome</keyword>
<sequence>MAAGALQPFDIKDPKSWGPAYGGWINQQSATAQVLATTALGALQGGVMGRVMGQFTSMNSDQMQSIQGNNPDIAKQMMMMQQGGPWGAARSFAVITGVNQGVTMAMKKIQGKENVRGALVAGFFSGFAFSAVSTPGAGEGLPKKLIACFNSGVLFALAQGAFYQLGQRGPKADAPEYARARYLLANLGLSKWEKNLQKAMLADNTIMLWNHEALRDAKIPPGPRLLIMHHLEQFQHVLKPGMPVPKQLPFGPPSSADGMPAAGQQPQQSGAPLQPIPRRLAPSPWDNDTFQQARVTRRWKIVAWLQGEQAPVALTTSLCAKAAAAGKLDLLEWLRQFGCPRDADTSAQAFQEGRLEILSWLAQQDDPCPWAGLHAIHPLKDAPQDGQPCCKQAYTKLLGQTLSQKSAAALSNCYQSQPANTDEKQLLPPKHLQQILKQRAAALAKDLNFSYIESFVMELLAESAPWNPSLAPTREVTGMLLRSGFAGAMLWLFNNGHHPNDWSRAHWHMEVCKDAAKTGQTAMRECLEDLKIFHVQDLDVPTMNDSCFWRMLVSVNAAGIQWLFQQYPARFSQELKVWAAQTDNLELLQTLRGLHPPCPWISLVCRAALLRRNVPLLTWVLQEDLPCPISLDDARANPVMVVASGDLQLLQQIWPVTATALQMYTAAASHGRVNMLRWLCSQQLHEGPGKEAAFLAARHGHVDTVRKLVSNHMHPWLTLMGLVVWARKLQSPSQTRNSATMPARSSQQQLAPQGGNMLLANLARLPSKLFDDGIKQALPSPKDFDLNMLLHDASSQTCNL</sequence>
<dbReference type="CDD" id="cd09487">
    <property type="entry name" value="SAM_superfamily"/>
    <property type="match status" value="1"/>
</dbReference>
<dbReference type="Proteomes" id="UP001438707">
    <property type="component" value="Unassembled WGS sequence"/>
</dbReference>
<evidence type="ECO:0000313" key="3">
    <source>
        <dbReference type="Proteomes" id="UP001438707"/>
    </source>
</evidence>
<comment type="caution">
    <text evidence="2">The sequence shown here is derived from an EMBL/GenBank/DDBJ whole genome shotgun (WGS) entry which is preliminary data.</text>
</comment>
<dbReference type="EMBL" id="JALJOS010000007">
    <property type="protein sequence ID" value="KAK9836609.1"/>
    <property type="molecule type" value="Genomic_DNA"/>
</dbReference>
<evidence type="ECO:0000313" key="2">
    <source>
        <dbReference type="EMBL" id="KAK9836609.1"/>
    </source>
</evidence>
<dbReference type="InterPro" id="IPR052050">
    <property type="entry name" value="SecEffector_AnkRepeat"/>
</dbReference>
<reference evidence="2 3" key="1">
    <citation type="journal article" date="2024" name="Nat. Commun.">
        <title>Phylogenomics reveals the evolutionary origins of lichenization in chlorophyte algae.</title>
        <authorList>
            <person name="Puginier C."/>
            <person name="Libourel C."/>
            <person name="Otte J."/>
            <person name="Skaloud P."/>
            <person name="Haon M."/>
            <person name="Grisel S."/>
            <person name="Petersen M."/>
            <person name="Berrin J.G."/>
            <person name="Delaux P.M."/>
            <person name="Dal Grande F."/>
            <person name="Keller J."/>
        </authorList>
    </citation>
    <scope>NUCLEOTIDE SEQUENCE [LARGE SCALE GENOMIC DNA]</scope>
    <source>
        <strain evidence="2 3">SAG 2145</strain>
    </source>
</reference>